<gene>
    <name evidence="1" type="ORF">F6X53_05680</name>
</gene>
<dbReference type="InterPro" id="IPR029058">
    <property type="entry name" value="AB_hydrolase_fold"/>
</dbReference>
<proteinExistence type="predicted"/>
<evidence type="ECO:0000313" key="1">
    <source>
        <dbReference type="EMBL" id="KAB1080665.1"/>
    </source>
</evidence>
<name>A0A6L3TA26_9HYPH</name>
<organism evidence="1 2">
    <name type="scientific">Methylobacterium soli</name>
    <dbReference type="NCBI Taxonomy" id="553447"/>
    <lineage>
        <taxon>Bacteria</taxon>
        <taxon>Pseudomonadati</taxon>
        <taxon>Pseudomonadota</taxon>
        <taxon>Alphaproteobacteria</taxon>
        <taxon>Hyphomicrobiales</taxon>
        <taxon>Methylobacteriaceae</taxon>
        <taxon>Methylobacterium</taxon>
    </lineage>
</organism>
<protein>
    <recommendedName>
        <fullName evidence="3">Alpha/beta hydrolase</fullName>
    </recommendedName>
</protein>
<comment type="caution">
    <text evidence="1">The sequence shown here is derived from an EMBL/GenBank/DDBJ whole genome shotgun (WGS) entry which is preliminary data.</text>
</comment>
<evidence type="ECO:0000313" key="2">
    <source>
        <dbReference type="Proteomes" id="UP000474159"/>
    </source>
</evidence>
<reference evidence="1 2" key="1">
    <citation type="submission" date="2019-09" db="EMBL/GenBank/DDBJ databases">
        <title>YIM 48816 draft genome.</title>
        <authorList>
            <person name="Jiang L."/>
        </authorList>
    </citation>
    <scope>NUCLEOTIDE SEQUENCE [LARGE SCALE GENOMIC DNA]</scope>
    <source>
        <strain evidence="1 2">YIM 48816</strain>
    </source>
</reference>
<dbReference type="Proteomes" id="UP000474159">
    <property type="component" value="Unassembled WGS sequence"/>
</dbReference>
<dbReference type="EMBL" id="VZZK01000004">
    <property type="protein sequence ID" value="KAB1080665.1"/>
    <property type="molecule type" value="Genomic_DNA"/>
</dbReference>
<sequence length="292" mass="32141">MGGGHVVIGIHGLANKPPEEEKAKWWLAAIREGIERNCASVPAAFPFDFVYWASLRYAEPLGSDSNLEPYRPAAKAEAFPRYTPEEAGRTSLVGRLYHKLGWLEHVTGLTPLDDVILEYRLDDLWNYHQDSAFRDAARARLLACLRGRRADRILLAAHSMGSIIAYDCLRILERTDPDLRVDHFVTMGAPLGLVEVQAEIAAEHGSVRMPDTALAWTNLTDKADIATVAAVLGDEFSVNARGAKPRDVPVINAYRRPDGTPNHHKSYGYLRTPEFSEIVQAFLAGSGSAPAG</sequence>
<dbReference type="Gene3D" id="3.40.50.1820">
    <property type="entry name" value="alpha/beta hydrolase"/>
    <property type="match status" value="1"/>
</dbReference>
<dbReference type="OrthoDB" id="980024at2"/>
<keyword evidence="2" id="KW-1185">Reference proteome</keyword>
<dbReference type="RefSeq" id="WP_150998047.1">
    <property type="nucleotide sequence ID" value="NZ_BPQY01000175.1"/>
</dbReference>
<dbReference type="SUPFAM" id="SSF53474">
    <property type="entry name" value="alpha/beta-Hydrolases"/>
    <property type="match status" value="1"/>
</dbReference>
<dbReference type="AlphaFoldDB" id="A0A6L3TA26"/>
<accession>A0A6L3TA26</accession>
<evidence type="ECO:0008006" key="3">
    <source>
        <dbReference type="Google" id="ProtNLM"/>
    </source>
</evidence>